<proteinExistence type="predicted"/>
<dbReference type="InterPro" id="IPR025420">
    <property type="entry name" value="DUF4143"/>
</dbReference>
<evidence type="ECO:0000313" key="3">
    <source>
        <dbReference type="EMBL" id="VEN74579.1"/>
    </source>
</evidence>
<evidence type="ECO:0000259" key="2">
    <source>
        <dbReference type="Pfam" id="PF13635"/>
    </source>
</evidence>
<name>A0A484HH35_9BACT</name>
<gene>
    <name evidence="3" type="ORF">EPICR_40162</name>
</gene>
<feature type="domain" description="DUF4143" evidence="2">
    <location>
        <begin position="223"/>
        <end position="371"/>
    </location>
</feature>
<reference evidence="3" key="1">
    <citation type="submission" date="2019-01" db="EMBL/GenBank/DDBJ databases">
        <authorList>
            <consortium name="Genoscope - CEA"/>
            <person name="William W."/>
        </authorList>
    </citation>
    <scope>NUCLEOTIDE SEQUENCE</scope>
    <source>
        <strain evidence="3">CR-1</strain>
    </source>
</reference>
<protein>
    <recommendedName>
        <fullName evidence="4">AAA+ ATPase domain-containing protein</fullName>
    </recommendedName>
</protein>
<dbReference type="PANTHER" id="PTHR43566:SF1">
    <property type="entry name" value="AAA+ ATPASE DOMAIN-CONTAINING PROTEIN"/>
    <property type="match status" value="1"/>
</dbReference>
<dbReference type="Pfam" id="PF13173">
    <property type="entry name" value="AAA_14"/>
    <property type="match status" value="1"/>
</dbReference>
<sequence>MTFPDPAPKNVLTFLGAGSKIVLTMKRYLEDPIISDLKDRFVLIAGPRQVGKTTMARRIADQMSPAPANSYFNWDYQPHRKVIREMDWPRTSPVIVLDEIHKYSEWKTLLKGFFDAEGRRQKIMVTGSARLDIYKKGGESLMGRAYHFKLHPLTIGEISRNGAVPETQSLMNPDSWLETDDNMGMDIFKQLFSIGGFPEPFLKGDEREAKRWRINRRDQVLREDLRDLTQIRHITKAEHLFDLLLDRVGALISVNSLREDLEADHKTVSAWMDVFEKLHIIFSVMPYSAKLQRSIKKARKIYFWDWSEVPDHGARFENLIAVHLMKYCDYMKNVAGENLELRHIRDRNKREVDFLITKDRRPWILMESKYGQTREAGNLSYFAKQLDVAHRYQVTAKNHHSRHVAPCWRILAGLP</sequence>
<dbReference type="InterPro" id="IPR027417">
    <property type="entry name" value="P-loop_NTPase"/>
</dbReference>
<dbReference type="Gene3D" id="3.40.50.300">
    <property type="entry name" value="P-loop containing nucleotide triphosphate hydrolases"/>
    <property type="match status" value="1"/>
</dbReference>
<dbReference type="SUPFAM" id="SSF52540">
    <property type="entry name" value="P-loop containing nucleoside triphosphate hydrolases"/>
    <property type="match status" value="1"/>
</dbReference>
<organism evidence="3">
    <name type="scientific">uncultured Desulfobacteraceae bacterium</name>
    <dbReference type="NCBI Taxonomy" id="218296"/>
    <lineage>
        <taxon>Bacteria</taxon>
        <taxon>Pseudomonadati</taxon>
        <taxon>Thermodesulfobacteriota</taxon>
        <taxon>Desulfobacteria</taxon>
        <taxon>Desulfobacterales</taxon>
        <taxon>Desulfobacteraceae</taxon>
        <taxon>environmental samples</taxon>
    </lineage>
</organism>
<dbReference type="Pfam" id="PF13635">
    <property type="entry name" value="DUF4143"/>
    <property type="match status" value="1"/>
</dbReference>
<dbReference type="EMBL" id="CAACVI010000034">
    <property type="protein sequence ID" value="VEN74579.1"/>
    <property type="molecule type" value="Genomic_DNA"/>
</dbReference>
<evidence type="ECO:0000259" key="1">
    <source>
        <dbReference type="Pfam" id="PF13173"/>
    </source>
</evidence>
<dbReference type="InterPro" id="IPR041682">
    <property type="entry name" value="AAA_14"/>
</dbReference>
<feature type="domain" description="AAA" evidence="1">
    <location>
        <begin position="39"/>
        <end position="158"/>
    </location>
</feature>
<accession>A0A484HH35</accession>
<evidence type="ECO:0008006" key="4">
    <source>
        <dbReference type="Google" id="ProtNLM"/>
    </source>
</evidence>
<dbReference type="AlphaFoldDB" id="A0A484HH35"/>
<dbReference type="PANTHER" id="PTHR43566">
    <property type="entry name" value="CONSERVED PROTEIN"/>
    <property type="match status" value="1"/>
</dbReference>